<evidence type="ECO:0000313" key="3">
    <source>
        <dbReference type="Proteomes" id="UP000775547"/>
    </source>
</evidence>
<gene>
    <name evidence="2" type="ORF">DXG03_001957</name>
</gene>
<feature type="compositionally biased region" description="Low complexity" evidence="1">
    <location>
        <begin position="29"/>
        <end position="40"/>
    </location>
</feature>
<dbReference type="EMBL" id="JABCKV010000015">
    <property type="protein sequence ID" value="KAG5646881.1"/>
    <property type="molecule type" value="Genomic_DNA"/>
</dbReference>
<dbReference type="AlphaFoldDB" id="A0A9P7GBM5"/>
<dbReference type="OrthoDB" id="308383at2759"/>
<keyword evidence="3" id="KW-1185">Reference proteome</keyword>
<feature type="region of interest" description="Disordered" evidence="1">
    <location>
        <begin position="1"/>
        <end position="74"/>
    </location>
</feature>
<evidence type="ECO:0000256" key="1">
    <source>
        <dbReference type="SAM" id="MobiDB-lite"/>
    </source>
</evidence>
<comment type="caution">
    <text evidence="2">The sequence shown here is derived from an EMBL/GenBank/DDBJ whole genome shotgun (WGS) entry which is preliminary data.</text>
</comment>
<name>A0A9P7GBM5_9AGAR</name>
<reference evidence="2" key="1">
    <citation type="submission" date="2020-07" db="EMBL/GenBank/DDBJ databases">
        <authorList>
            <person name="Nieuwenhuis M."/>
            <person name="Van De Peppel L.J.J."/>
        </authorList>
    </citation>
    <scope>NUCLEOTIDE SEQUENCE</scope>
    <source>
        <strain evidence="2">AP01</strain>
        <tissue evidence="2">Mycelium</tissue>
    </source>
</reference>
<reference evidence="2" key="2">
    <citation type="submission" date="2021-10" db="EMBL/GenBank/DDBJ databases">
        <title>Phylogenomics reveals ancestral predisposition of the termite-cultivated fungus Termitomyces towards a domesticated lifestyle.</title>
        <authorList>
            <person name="Auxier B."/>
            <person name="Grum-Grzhimaylo A."/>
            <person name="Cardenas M.E."/>
            <person name="Lodge J.D."/>
            <person name="Laessoe T."/>
            <person name="Pedersen O."/>
            <person name="Smith M.E."/>
            <person name="Kuyper T.W."/>
            <person name="Franco-Molano E.A."/>
            <person name="Baroni T.J."/>
            <person name="Aanen D.K."/>
        </authorList>
    </citation>
    <scope>NUCLEOTIDE SEQUENCE</scope>
    <source>
        <strain evidence="2">AP01</strain>
        <tissue evidence="2">Mycelium</tissue>
    </source>
</reference>
<protein>
    <submittedName>
        <fullName evidence="2">Uncharacterized protein</fullName>
    </submittedName>
</protein>
<organism evidence="2 3">
    <name type="scientific">Asterophora parasitica</name>
    <dbReference type="NCBI Taxonomy" id="117018"/>
    <lineage>
        <taxon>Eukaryota</taxon>
        <taxon>Fungi</taxon>
        <taxon>Dikarya</taxon>
        <taxon>Basidiomycota</taxon>
        <taxon>Agaricomycotina</taxon>
        <taxon>Agaricomycetes</taxon>
        <taxon>Agaricomycetidae</taxon>
        <taxon>Agaricales</taxon>
        <taxon>Tricholomatineae</taxon>
        <taxon>Lyophyllaceae</taxon>
        <taxon>Asterophora</taxon>
    </lineage>
</organism>
<accession>A0A9P7GBM5</accession>
<feature type="compositionally biased region" description="Low complexity" evidence="1">
    <location>
        <begin position="1"/>
        <end position="16"/>
    </location>
</feature>
<sequence>MSVEGSRSVRASSSKSTPAPVFSRPPLRSASISASASTSAKGKKRAIDTPISRSQTPTEVDARPMSKLPQRAIRTSSIKVLRRRRLERSWKSPGTAPITIVNDVDDEEVPPLPVNFRYLESNYL</sequence>
<dbReference type="Proteomes" id="UP000775547">
    <property type="component" value="Unassembled WGS sequence"/>
</dbReference>
<proteinExistence type="predicted"/>
<evidence type="ECO:0000313" key="2">
    <source>
        <dbReference type="EMBL" id="KAG5646881.1"/>
    </source>
</evidence>